<dbReference type="PANTHER" id="PTHR30537">
    <property type="entry name" value="HTH-TYPE TRANSCRIPTIONAL REGULATOR"/>
    <property type="match status" value="1"/>
</dbReference>
<dbReference type="Proteomes" id="UP001244623">
    <property type="component" value="Unassembled WGS sequence"/>
</dbReference>
<keyword evidence="3 6" id="KW-0238">DNA-binding</keyword>
<reference evidence="6 7" key="1">
    <citation type="submission" date="2023-07" db="EMBL/GenBank/DDBJ databases">
        <title>Sorghum-associated microbial communities from plants grown in Nebraska, USA.</title>
        <authorList>
            <person name="Schachtman D."/>
        </authorList>
    </citation>
    <scope>NUCLEOTIDE SEQUENCE [LARGE SCALE GENOMIC DNA]</scope>
    <source>
        <strain evidence="6 7">CC49</strain>
    </source>
</reference>
<evidence type="ECO:0000256" key="4">
    <source>
        <dbReference type="ARBA" id="ARBA00023163"/>
    </source>
</evidence>
<dbReference type="Pfam" id="PF00126">
    <property type="entry name" value="HTH_1"/>
    <property type="match status" value="1"/>
</dbReference>
<keyword evidence="7" id="KW-1185">Reference proteome</keyword>
<comment type="similarity">
    <text evidence="1">Belongs to the LysR transcriptional regulatory family.</text>
</comment>
<evidence type="ECO:0000313" key="7">
    <source>
        <dbReference type="Proteomes" id="UP001244623"/>
    </source>
</evidence>
<proteinExistence type="inferred from homology"/>
<dbReference type="PROSITE" id="PS50931">
    <property type="entry name" value="HTH_LYSR"/>
    <property type="match status" value="1"/>
</dbReference>
<protein>
    <submittedName>
        <fullName evidence="6">DNA-binding transcriptional LysR family regulator</fullName>
    </submittedName>
</protein>
<dbReference type="SUPFAM" id="SSF46785">
    <property type="entry name" value="Winged helix' DNA-binding domain"/>
    <property type="match status" value="1"/>
</dbReference>
<evidence type="ECO:0000256" key="3">
    <source>
        <dbReference type="ARBA" id="ARBA00023125"/>
    </source>
</evidence>
<dbReference type="RefSeq" id="WP_033773426.1">
    <property type="nucleotide sequence ID" value="NZ_JAUSSJ010000002.1"/>
</dbReference>
<name>A0ABT9TBE7_9GAMM</name>
<keyword evidence="2" id="KW-0805">Transcription regulation</keyword>
<dbReference type="InterPro" id="IPR005119">
    <property type="entry name" value="LysR_subst-bd"/>
</dbReference>
<sequence length="305" mass="34253">MLRIEDVRMFVRATQLESFSSVAREAGLLPAQVSAAISRLEKELGVSLFVRTTRTIRLTKEGNTYLPYANEMLEVIKAGRESLDSHSGVLKGLIKISMPSDIGRSTLLPIISSFCKKHTGISVQLIFTDAVSDIHRDPVDVAVRYGILPDKSYVALPLADYNRRILVASPDYLERHGEPHSLEEVPSRDCILFTLNGHPYGTWSFYDKGKKHSISVKSRFVCNDSETTRRLALEGVGIGYKSWLDVHADIDRKALVPVLPHFKGESNPLSFICPHRSQLNPATRSLYSEFKSHFDKLARHFTLTD</sequence>
<keyword evidence="4" id="KW-0804">Transcription</keyword>
<dbReference type="Gene3D" id="1.10.10.10">
    <property type="entry name" value="Winged helix-like DNA-binding domain superfamily/Winged helix DNA-binding domain"/>
    <property type="match status" value="1"/>
</dbReference>
<evidence type="ECO:0000256" key="1">
    <source>
        <dbReference type="ARBA" id="ARBA00009437"/>
    </source>
</evidence>
<dbReference type="Gene3D" id="3.40.190.290">
    <property type="match status" value="1"/>
</dbReference>
<organism evidence="6 7">
    <name type="scientific">[Curtobacterium] plantarum</name>
    <dbReference type="NCBI Taxonomy" id="221276"/>
    <lineage>
        <taxon>Bacteria</taxon>
        <taxon>Pseudomonadati</taxon>
        <taxon>Pseudomonadota</taxon>
        <taxon>Gammaproteobacteria</taxon>
        <taxon>Enterobacterales</taxon>
        <taxon>Erwiniaceae</taxon>
        <taxon>Pantoea</taxon>
    </lineage>
</organism>
<dbReference type="PANTHER" id="PTHR30537:SF21">
    <property type="entry name" value="HTH-TYPE TRANSCRIPTIONAL REGULATOR SINR-RELATED"/>
    <property type="match status" value="1"/>
</dbReference>
<evidence type="ECO:0000259" key="5">
    <source>
        <dbReference type="PROSITE" id="PS50931"/>
    </source>
</evidence>
<dbReference type="SUPFAM" id="SSF53850">
    <property type="entry name" value="Periplasmic binding protein-like II"/>
    <property type="match status" value="1"/>
</dbReference>
<accession>A0ABT9TBE7</accession>
<dbReference type="InterPro" id="IPR036390">
    <property type="entry name" value="WH_DNA-bd_sf"/>
</dbReference>
<evidence type="ECO:0000256" key="2">
    <source>
        <dbReference type="ARBA" id="ARBA00023015"/>
    </source>
</evidence>
<dbReference type="GO" id="GO:0003677">
    <property type="term" value="F:DNA binding"/>
    <property type="evidence" value="ECO:0007669"/>
    <property type="project" value="UniProtKB-KW"/>
</dbReference>
<comment type="caution">
    <text evidence="6">The sequence shown here is derived from an EMBL/GenBank/DDBJ whole genome shotgun (WGS) entry which is preliminary data.</text>
</comment>
<dbReference type="InterPro" id="IPR000847">
    <property type="entry name" value="LysR_HTH_N"/>
</dbReference>
<feature type="domain" description="HTH lysR-type" evidence="5">
    <location>
        <begin position="2"/>
        <end position="59"/>
    </location>
</feature>
<evidence type="ECO:0000313" key="6">
    <source>
        <dbReference type="EMBL" id="MDQ0019713.1"/>
    </source>
</evidence>
<dbReference type="InterPro" id="IPR036388">
    <property type="entry name" value="WH-like_DNA-bd_sf"/>
</dbReference>
<gene>
    <name evidence="6" type="ORF">J2X94_001867</name>
</gene>
<dbReference type="Pfam" id="PF03466">
    <property type="entry name" value="LysR_substrate"/>
    <property type="match status" value="1"/>
</dbReference>
<dbReference type="EMBL" id="JAUSSJ010000002">
    <property type="protein sequence ID" value="MDQ0019713.1"/>
    <property type="molecule type" value="Genomic_DNA"/>
</dbReference>
<dbReference type="CDD" id="cd08422">
    <property type="entry name" value="PBP2_CrgA_like"/>
    <property type="match status" value="1"/>
</dbReference>
<dbReference type="InterPro" id="IPR058163">
    <property type="entry name" value="LysR-type_TF_proteobact-type"/>
</dbReference>